<dbReference type="Proteomes" id="UP001163846">
    <property type="component" value="Unassembled WGS sequence"/>
</dbReference>
<dbReference type="InterPro" id="IPR000073">
    <property type="entry name" value="AB_hydrolase_1"/>
</dbReference>
<dbReference type="InterPro" id="IPR029058">
    <property type="entry name" value="AB_hydrolase_fold"/>
</dbReference>
<dbReference type="EMBL" id="MU806767">
    <property type="protein sequence ID" value="KAJ3833122.1"/>
    <property type="molecule type" value="Genomic_DNA"/>
</dbReference>
<feature type="domain" description="AB hydrolase-1" evidence="1">
    <location>
        <begin position="33"/>
        <end position="351"/>
    </location>
</feature>
<evidence type="ECO:0000313" key="3">
    <source>
        <dbReference type="Proteomes" id="UP001163846"/>
    </source>
</evidence>
<dbReference type="Pfam" id="PF12697">
    <property type="entry name" value="Abhydrolase_6"/>
    <property type="match status" value="1"/>
</dbReference>
<evidence type="ECO:0000313" key="2">
    <source>
        <dbReference type="EMBL" id="KAJ3833122.1"/>
    </source>
</evidence>
<reference evidence="2" key="1">
    <citation type="submission" date="2022-08" db="EMBL/GenBank/DDBJ databases">
        <authorList>
            <consortium name="DOE Joint Genome Institute"/>
            <person name="Min B."/>
            <person name="Riley R."/>
            <person name="Sierra-Patev S."/>
            <person name="Naranjo-Ortiz M."/>
            <person name="Looney B."/>
            <person name="Konkel Z."/>
            <person name="Slot J.C."/>
            <person name="Sakamoto Y."/>
            <person name="Steenwyk J.L."/>
            <person name="Rokas A."/>
            <person name="Carro J."/>
            <person name="Camarero S."/>
            <person name="Ferreira P."/>
            <person name="Molpeceres G."/>
            <person name="Ruiz-Duenas F.J."/>
            <person name="Serrano A."/>
            <person name="Henrissat B."/>
            <person name="Drula E."/>
            <person name="Hughes K.W."/>
            <person name="Mata J.L."/>
            <person name="Ishikawa N.K."/>
            <person name="Vargas-Isla R."/>
            <person name="Ushijima S."/>
            <person name="Smith C.A."/>
            <person name="Ahrendt S."/>
            <person name="Andreopoulos W."/>
            <person name="He G."/>
            <person name="Labutti K."/>
            <person name="Lipzen A."/>
            <person name="Ng V."/>
            <person name="Sandor L."/>
            <person name="Barry K."/>
            <person name="Martinez A.T."/>
            <person name="Xiao Y."/>
            <person name="Gibbons J.G."/>
            <person name="Terashima K."/>
            <person name="Hibbett D.S."/>
            <person name="Grigoriev I.V."/>
        </authorList>
    </citation>
    <scope>NUCLEOTIDE SEQUENCE</scope>
    <source>
        <strain evidence="2">TFB9207</strain>
    </source>
</reference>
<accession>A0AA38NYS8</accession>
<evidence type="ECO:0000259" key="1">
    <source>
        <dbReference type="Pfam" id="PF12697"/>
    </source>
</evidence>
<dbReference type="AlphaFoldDB" id="A0AA38NYS8"/>
<gene>
    <name evidence="2" type="ORF">F5878DRAFT_423477</name>
</gene>
<proteinExistence type="predicted"/>
<name>A0AA38NYS8_9AGAR</name>
<protein>
    <recommendedName>
        <fullName evidence="1">AB hydrolase-1 domain-containing protein</fullName>
    </recommendedName>
</protein>
<keyword evidence="3" id="KW-1185">Reference proteome</keyword>
<organism evidence="2 3">
    <name type="scientific">Lentinula raphanica</name>
    <dbReference type="NCBI Taxonomy" id="153919"/>
    <lineage>
        <taxon>Eukaryota</taxon>
        <taxon>Fungi</taxon>
        <taxon>Dikarya</taxon>
        <taxon>Basidiomycota</taxon>
        <taxon>Agaricomycotina</taxon>
        <taxon>Agaricomycetes</taxon>
        <taxon>Agaricomycetidae</taxon>
        <taxon>Agaricales</taxon>
        <taxon>Marasmiineae</taxon>
        <taxon>Omphalotaceae</taxon>
        <taxon>Lentinula</taxon>
    </lineage>
</organism>
<dbReference type="Gene3D" id="3.40.50.1820">
    <property type="entry name" value="alpha/beta hydrolase"/>
    <property type="match status" value="1"/>
</dbReference>
<comment type="caution">
    <text evidence="2">The sequence shown here is derived from an EMBL/GenBank/DDBJ whole genome shotgun (WGS) entry which is preliminary data.</text>
</comment>
<dbReference type="SUPFAM" id="SSF53474">
    <property type="entry name" value="alpha/beta-Hydrolases"/>
    <property type="match status" value="1"/>
</dbReference>
<sequence length="362" mass="41321">MYTTGEIVVNQVTNIVLSYIDSGPPTTDYYETIILVHGNSFSNAVFKRLLSRSKEHNIRMIALNRRGYAGSTPYTPQELSMFENEQAHSNEGKRRFLEDRGVEILRFTDECIQRFDLPSISDHEGKQVGGVAILGWSLGIAFTLAAIGNVGSDYISDETRGRLSTHLRAHILLEPAIITIGLNLPEDFWVPSRDPLIPVSARIPLFVHLITCYYDYEQQAISERDQDNILSTVSPSPSRVPTLFTFTDEERKDIITPLAQDMHFSHILQEPLRNCYLKACFDEKYRSSPALKNLKVWHVLGDRSYPFIWPAYWLVGDDDRGAGGGESGKFVYFKIMEGCNHFMHWDEPKKTMETFRSIFDHS</sequence>